<dbReference type="AlphaFoldDB" id="A0A645E362"/>
<name>A0A645E362_9ZZZZ</name>
<evidence type="ECO:0000256" key="1">
    <source>
        <dbReference type="SAM" id="MobiDB-lite"/>
    </source>
</evidence>
<gene>
    <name evidence="2" type="ORF">SDC9_142983</name>
</gene>
<accession>A0A645E362</accession>
<comment type="caution">
    <text evidence="2">The sequence shown here is derived from an EMBL/GenBank/DDBJ whole genome shotgun (WGS) entry which is preliminary data.</text>
</comment>
<evidence type="ECO:0000313" key="2">
    <source>
        <dbReference type="EMBL" id="MPM95828.1"/>
    </source>
</evidence>
<sequence length="68" mass="7349">MPSRSDFDDAGLVHVGAAVSVPHGHRRQRPQRVNLRQGGGGALDAGSLGHDFFPEPGKQLVFQRHNPL</sequence>
<proteinExistence type="predicted"/>
<protein>
    <submittedName>
        <fullName evidence="2">Uncharacterized protein</fullName>
    </submittedName>
</protein>
<organism evidence="2">
    <name type="scientific">bioreactor metagenome</name>
    <dbReference type="NCBI Taxonomy" id="1076179"/>
    <lineage>
        <taxon>unclassified sequences</taxon>
        <taxon>metagenomes</taxon>
        <taxon>ecological metagenomes</taxon>
    </lineage>
</organism>
<feature type="region of interest" description="Disordered" evidence="1">
    <location>
        <begin position="21"/>
        <end position="58"/>
    </location>
</feature>
<dbReference type="EMBL" id="VSSQ01042272">
    <property type="protein sequence ID" value="MPM95828.1"/>
    <property type="molecule type" value="Genomic_DNA"/>
</dbReference>
<reference evidence="2" key="1">
    <citation type="submission" date="2019-08" db="EMBL/GenBank/DDBJ databases">
        <authorList>
            <person name="Kucharzyk K."/>
            <person name="Murdoch R.W."/>
            <person name="Higgins S."/>
            <person name="Loffler F."/>
        </authorList>
    </citation>
    <scope>NUCLEOTIDE SEQUENCE</scope>
</reference>